<gene>
    <name evidence="2" type="ORF">C7C45_21785</name>
</gene>
<comment type="caution">
    <text evidence="2">The sequence shown here is derived from an EMBL/GenBank/DDBJ whole genome shotgun (WGS) entry which is preliminary data.</text>
</comment>
<dbReference type="OrthoDB" id="9815928at2"/>
<dbReference type="EMBL" id="PYBV01000028">
    <property type="protein sequence ID" value="PYC67112.1"/>
    <property type="molecule type" value="Genomic_DNA"/>
</dbReference>
<evidence type="ECO:0000256" key="1">
    <source>
        <dbReference type="SAM" id="SignalP"/>
    </source>
</evidence>
<feature type="chain" id="PRO_5016379027" description="SH3 domain-containing protein" evidence="1">
    <location>
        <begin position="27"/>
        <end position="128"/>
    </location>
</feature>
<dbReference type="RefSeq" id="WP_110565550.1">
    <property type="nucleotide sequence ID" value="NZ_PYBV01000028.1"/>
</dbReference>
<evidence type="ECO:0000313" key="2">
    <source>
        <dbReference type="EMBL" id="PYC67112.1"/>
    </source>
</evidence>
<accession>A0A318NQ14</accession>
<proteinExistence type="predicted"/>
<dbReference type="AlphaFoldDB" id="A0A318NQ14"/>
<evidence type="ECO:0008006" key="4">
    <source>
        <dbReference type="Google" id="ProtNLM"/>
    </source>
</evidence>
<reference evidence="2 3" key="1">
    <citation type="submission" date="2018-03" db="EMBL/GenBank/DDBJ databases">
        <title>Bioinformatic expansion and discovery of thiopeptide antibiotics.</title>
        <authorList>
            <person name="Schwalen C.J."/>
            <person name="Hudson G.A."/>
            <person name="Mitchell D.A."/>
        </authorList>
    </citation>
    <scope>NUCLEOTIDE SEQUENCE [LARGE SCALE GENOMIC DNA]</scope>
    <source>
        <strain evidence="2 3">NRRL 8041</strain>
    </source>
</reference>
<name>A0A318NQ14_9ACTN</name>
<sequence length="128" mass="13646">MHIRRTLPAATAAVLLGLTLASPASAAPASSQTSCSSQTVANNSESSATMKIGANLKKAPYSECGNVQYVNAGTTLYIWCWVNNDYDNLWFWARIAGTSTYGWMSVSNVTVHDMGGSTNYGWCPGEPT</sequence>
<feature type="signal peptide" evidence="1">
    <location>
        <begin position="1"/>
        <end position="26"/>
    </location>
</feature>
<dbReference type="Proteomes" id="UP000248333">
    <property type="component" value="Unassembled WGS sequence"/>
</dbReference>
<organism evidence="2 3">
    <name type="scientific">Micromonospora arborensis</name>
    <dbReference type="NCBI Taxonomy" id="2116518"/>
    <lineage>
        <taxon>Bacteria</taxon>
        <taxon>Bacillati</taxon>
        <taxon>Actinomycetota</taxon>
        <taxon>Actinomycetes</taxon>
        <taxon>Micromonosporales</taxon>
        <taxon>Micromonosporaceae</taxon>
        <taxon>Micromonospora</taxon>
    </lineage>
</organism>
<protein>
    <recommendedName>
        <fullName evidence="4">SH3 domain-containing protein</fullName>
    </recommendedName>
</protein>
<keyword evidence="3" id="KW-1185">Reference proteome</keyword>
<keyword evidence="1" id="KW-0732">Signal</keyword>
<evidence type="ECO:0000313" key="3">
    <source>
        <dbReference type="Proteomes" id="UP000248333"/>
    </source>
</evidence>